<dbReference type="NCBIfam" id="TIGR00266">
    <property type="entry name" value="TIGR00266 family protein"/>
    <property type="match status" value="1"/>
</dbReference>
<dbReference type="Pfam" id="PF01987">
    <property type="entry name" value="AIM24"/>
    <property type="match status" value="1"/>
</dbReference>
<organism evidence="1 2">
    <name type="scientific">Desulfolutivibrio sulfodismutans</name>
    <dbReference type="NCBI Taxonomy" id="63561"/>
    <lineage>
        <taxon>Bacteria</taxon>
        <taxon>Pseudomonadati</taxon>
        <taxon>Thermodesulfobacteriota</taxon>
        <taxon>Desulfovibrionia</taxon>
        <taxon>Desulfovibrionales</taxon>
        <taxon>Desulfovibrionaceae</taxon>
        <taxon>Desulfolutivibrio</taxon>
    </lineage>
</organism>
<sequence>MADDIDYRILGDDMQIVEIILDPGEGVRAETGAMLYLEGGIEMATGAGGGLLSGLKRMVSGENFFITTFENTGSGTAMAAFGAPYPGKIVPIELADHGGSFLCQKDAYLCSAVGVDITVAFTKRLGAGLFGGEGFVLQKLTGDGLAFIHAGGTVIEKVLAAGEVLRVDTGCLAGFEESVDYDIGFVGGFTNALFGGEGMFLASMTGPGRVYLQSLPFSRLADRIHSANYAGREEKKGVAGVGGSLLGGILGGDK</sequence>
<dbReference type="Gene3D" id="3.60.160.10">
    <property type="entry name" value="Mitochondrial biogenesis AIM24"/>
    <property type="match status" value="1"/>
</dbReference>
<name>A0A7K3NJU6_9BACT</name>
<evidence type="ECO:0000313" key="2">
    <source>
        <dbReference type="Proteomes" id="UP000469724"/>
    </source>
</evidence>
<keyword evidence="2" id="KW-1185">Reference proteome</keyword>
<gene>
    <name evidence="1" type="ORF">G3N56_06795</name>
</gene>
<comment type="caution">
    <text evidence="1">The sequence shown here is derived from an EMBL/GenBank/DDBJ whole genome shotgun (WGS) entry which is preliminary data.</text>
</comment>
<dbReference type="SUPFAM" id="SSF51219">
    <property type="entry name" value="TRAP-like"/>
    <property type="match status" value="1"/>
</dbReference>
<dbReference type="Proteomes" id="UP000469724">
    <property type="component" value="Unassembled WGS sequence"/>
</dbReference>
<dbReference type="AlphaFoldDB" id="A0A7K3NJU6"/>
<protein>
    <submittedName>
        <fullName evidence="1">TIGR00266 family protein</fullName>
    </submittedName>
</protein>
<evidence type="ECO:0000313" key="1">
    <source>
        <dbReference type="EMBL" id="NDY56450.1"/>
    </source>
</evidence>
<dbReference type="RefSeq" id="WP_163301501.1">
    <property type="nucleotide sequence ID" value="NZ_JAAGRQ010000019.1"/>
</dbReference>
<dbReference type="InterPro" id="IPR002838">
    <property type="entry name" value="AIM24"/>
</dbReference>
<dbReference type="InterPro" id="IPR036983">
    <property type="entry name" value="AIM24_sf"/>
</dbReference>
<reference evidence="1 2" key="1">
    <citation type="submission" date="2020-02" db="EMBL/GenBank/DDBJ databases">
        <title>Comparative genomics of sulfur disproportionating microorganisms.</title>
        <authorList>
            <person name="Ward L.M."/>
            <person name="Bertran E."/>
            <person name="Johnston D.T."/>
        </authorList>
    </citation>
    <scope>NUCLEOTIDE SEQUENCE [LARGE SCALE GENOMIC DNA]</scope>
    <source>
        <strain evidence="1 2">DSM 3696</strain>
    </source>
</reference>
<dbReference type="PANTHER" id="PTHR43657">
    <property type="entry name" value="TRYPTOPHAN RNA-BINDING ATTENUATOR PROTEIN-LIKE PROTEIN"/>
    <property type="match status" value="1"/>
</dbReference>
<accession>A0A7K3NJU6</accession>
<proteinExistence type="predicted"/>
<dbReference type="EMBL" id="JAAGRQ010000019">
    <property type="protein sequence ID" value="NDY56450.1"/>
    <property type="molecule type" value="Genomic_DNA"/>
</dbReference>
<dbReference type="InterPro" id="IPR016031">
    <property type="entry name" value="Trp_RNA-bd_attenuator-like_dom"/>
</dbReference>
<dbReference type="PANTHER" id="PTHR43657:SF1">
    <property type="entry name" value="ALTERED INHERITANCE OF MITOCHONDRIA PROTEIN 24, MITOCHONDRIAL"/>
    <property type="match status" value="1"/>
</dbReference>